<accession>A0ABW8GN93</accession>
<proteinExistence type="predicted"/>
<organism evidence="1 2">
    <name type="scientific">Methylobacillus methanolivorans</name>
    <dbReference type="NCBI Taxonomy" id="1848927"/>
    <lineage>
        <taxon>Bacteria</taxon>
        <taxon>Pseudomonadati</taxon>
        <taxon>Pseudomonadota</taxon>
        <taxon>Betaproteobacteria</taxon>
        <taxon>Nitrosomonadales</taxon>
        <taxon>Methylophilaceae</taxon>
        <taxon>Methylobacillus</taxon>
    </lineage>
</organism>
<protein>
    <recommendedName>
        <fullName evidence="3">Type II secretion system protein GspC N-terminal domain-containing protein</fullName>
    </recommendedName>
</protein>
<evidence type="ECO:0000313" key="2">
    <source>
        <dbReference type="Proteomes" id="UP001617669"/>
    </source>
</evidence>
<reference evidence="1 2" key="1">
    <citation type="submission" date="2024-11" db="EMBL/GenBank/DDBJ databases">
        <authorList>
            <person name="Kaparullina E.N."/>
            <person name="Delegan Y.A."/>
            <person name="Doronina N.V."/>
        </authorList>
    </citation>
    <scope>NUCLEOTIDE SEQUENCE [LARGE SCALE GENOMIC DNA]</scope>
    <source>
        <strain evidence="1 2">7sh_L</strain>
    </source>
</reference>
<dbReference type="Proteomes" id="UP001617669">
    <property type="component" value="Unassembled WGS sequence"/>
</dbReference>
<dbReference type="RefSeq" id="WP_400882996.1">
    <property type="nucleotide sequence ID" value="NZ_JBIWXY010000002.1"/>
</dbReference>
<name>A0ABW8GN93_9PROT</name>
<gene>
    <name evidence="1" type="ORF">ACIKP9_11650</name>
</gene>
<dbReference type="EMBL" id="JBIWXY010000002">
    <property type="protein sequence ID" value="MFJ5446886.1"/>
    <property type="molecule type" value="Genomic_DNA"/>
</dbReference>
<evidence type="ECO:0008006" key="3">
    <source>
        <dbReference type="Google" id="ProtNLM"/>
    </source>
</evidence>
<keyword evidence="2" id="KW-1185">Reference proteome</keyword>
<comment type="caution">
    <text evidence="1">The sequence shown here is derived from an EMBL/GenBank/DDBJ whole genome shotgun (WGS) entry which is preliminary data.</text>
</comment>
<evidence type="ECO:0000313" key="1">
    <source>
        <dbReference type="EMBL" id="MFJ5446886.1"/>
    </source>
</evidence>
<sequence length="206" mass="22376">MSASTTSTAKTRPWLLVLGLLLTLALVFSMEDEEDGELLATSHPARTRPLAASKPVTDVVTDAEARQHYLDWALLQGRHVDAQAQLAQADLFKPQHWYVPPVKTAAELAPPPPVAPAPGFAYIGKLEDGPQGTVILLASASQVYSIAVGDNVDRTWRLDKEDEQNLYLTYLPLNLPKTLLKKSKLAATVNPASHLPVDPDDLQGNL</sequence>